<accession>A0A644XQ32</accession>
<dbReference type="Pfam" id="PF08218">
    <property type="entry name" value="Citrate_ly_lig"/>
    <property type="match status" value="1"/>
</dbReference>
<evidence type="ECO:0000313" key="4">
    <source>
        <dbReference type="EMBL" id="MPM18087.1"/>
    </source>
</evidence>
<dbReference type="InterPro" id="IPR016181">
    <property type="entry name" value="Acyl_CoA_acyltransferase"/>
</dbReference>
<proteinExistence type="predicted"/>
<sequence length="320" mass="34570">MEIRTLDIARDRAAIDAFYSRAGIRLDAGITYLCGVFEGEMPLALSGVAGDAIRSLAVADSFQGEGLLPMLVTYLYKKLKNEGLDNVFVVTKPAYAPLFASLCFYERVKTDDAALLESRRDGLQRFLADLPKADGAIVMNADPFTNGHRYLVETAAASCRHLLVIVLSKDAAHVPAEARLMLVRQGCAGLPNVSVCPGGAYVISSATFPDYFFKNKTDAASAHARLDATLFAEQIAPACGISTRFVGEEPLDPMTAAYNEALLAILPEHGVSVRVIPRKLFCGEPISASRVRALWQAGDYASIVPLVPATTLTYIREHTL</sequence>
<dbReference type="AlphaFoldDB" id="A0A644XQ32"/>
<keyword evidence="1" id="KW-0547">Nucleotide-binding</keyword>
<protein>
    <submittedName>
        <fullName evidence="4">[Citrate [pro-3S]-lyase] ligase</fullName>
        <ecNumber evidence="4">6.2.1.22</ecNumber>
    </submittedName>
</protein>
<dbReference type="SUPFAM" id="SSF55729">
    <property type="entry name" value="Acyl-CoA N-acyltransferases (Nat)"/>
    <property type="match status" value="1"/>
</dbReference>
<evidence type="ECO:0000259" key="3">
    <source>
        <dbReference type="SMART" id="SM00764"/>
    </source>
</evidence>
<dbReference type="PANTHER" id="PTHR40599">
    <property type="entry name" value="[CITRATE [PRO-3S]-LYASE] LIGASE"/>
    <property type="match status" value="1"/>
</dbReference>
<dbReference type="InterPro" id="IPR004821">
    <property type="entry name" value="Cyt_trans-like"/>
</dbReference>
<dbReference type="PANTHER" id="PTHR40599:SF1">
    <property type="entry name" value="[CITRATE [PRO-3S]-LYASE] LIGASE"/>
    <property type="match status" value="1"/>
</dbReference>
<dbReference type="GO" id="GO:0016829">
    <property type="term" value="F:lyase activity"/>
    <property type="evidence" value="ECO:0007669"/>
    <property type="project" value="UniProtKB-KW"/>
</dbReference>
<evidence type="ECO:0000256" key="1">
    <source>
        <dbReference type="ARBA" id="ARBA00022741"/>
    </source>
</evidence>
<reference evidence="4" key="1">
    <citation type="submission" date="2019-08" db="EMBL/GenBank/DDBJ databases">
        <authorList>
            <person name="Kucharzyk K."/>
            <person name="Murdoch R.W."/>
            <person name="Higgins S."/>
            <person name="Loffler F."/>
        </authorList>
    </citation>
    <scope>NUCLEOTIDE SEQUENCE</scope>
</reference>
<dbReference type="Gene3D" id="3.40.50.620">
    <property type="entry name" value="HUPs"/>
    <property type="match status" value="1"/>
</dbReference>
<dbReference type="InterPro" id="IPR005216">
    <property type="entry name" value="Citrate_lyase_ligase"/>
</dbReference>
<dbReference type="EMBL" id="VSSQ01002917">
    <property type="protein sequence ID" value="MPM18087.1"/>
    <property type="molecule type" value="Genomic_DNA"/>
</dbReference>
<name>A0A644XQ32_9ZZZZ</name>
<gene>
    <name evidence="4" type="primary">citC_4</name>
    <name evidence="4" type="ORF">SDC9_64493</name>
</gene>
<comment type="caution">
    <text evidence="4">The sequence shown here is derived from an EMBL/GenBank/DDBJ whole genome shotgun (WGS) entry which is preliminary data.</text>
</comment>
<keyword evidence="2" id="KW-0067">ATP-binding</keyword>
<dbReference type="GO" id="GO:0005524">
    <property type="term" value="F:ATP binding"/>
    <property type="evidence" value="ECO:0007669"/>
    <property type="project" value="UniProtKB-KW"/>
</dbReference>
<dbReference type="SMART" id="SM00764">
    <property type="entry name" value="Citrate_ly_lig"/>
    <property type="match status" value="1"/>
</dbReference>
<feature type="domain" description="Citrate lyase ligase C-terminal" evidence="3">
    <location>
        <begin position="134"/>
        <end position="315"/>
    </location>
</feature>
<keyword evidence="4" id="KW-0436">Ligase</keyword>
<dbReference type="SUPFAM" id="SSF52374">
    <property type="entry name" value="Nucleotidylyl transferase"/>
    <property type="match status" value="1"/>
</dbReference>
<dbReference type="InterPro" id="IPR013166">
    <property type="entry name" value="Citrate_lyase_ligase_C"/>
</dbReference>
<keyword evidence="4" id="KW-0456">Lyase</keyword>
<dbReference type="EC" id="6.2.1.22" evidence="4"/>
<organism evidence="4">
    <name type="scientific">bioreactor metagenome</name>
    <dbReference type="NCBI Taxonomy" id="1076179"/>
    <lineage>
        <taxon>unclassified sequences</taxon>
        <taxon>metagenomes</taxon>
        <taxon>ecological metagenomes</taxon>
    </lineage>
</organism>
<dbReference type="InterPro" id="IPR014729">
    <property type="entry name" value="Rossmann-like_a/b/a_fold"/>
</dbReference>
<dbReference type="GO" id="GO:0008771">
    <property type="term" value="F:[citrate (pro-3S)-lyase] ligase activity"/>
    <property type="evidence" value="ECO:0007669"/>
    <property type="project" value="UniProtKB-EC"/>
</dbReference>
<dbReference type="NCBIfam" id="TIGR00125">
    <property type="entry name" value="cyt_tran_rel"/>
    <property type="match status" value="1"/>
</dbReference>
<evidence type="ECO:0000256" key="2">
    <source>
        <dbReference type="ARBA" id="ARBA00022840"/>
    </source>
</evidence>